<organism evidence="7 8">
    <name type="scientific">Roseococcus pinisoli</name>
    <dbReference type="NCBI Taxonomy" id="2835040"/>
    <lineage>
        <taxon>Bacteria</taxon>
        <taxon>Pseudomonadati</taxon>
        <taxon>Pseudomonadota</taxon>
        <taxon>Alphaproteobacteria</taxon>
        <taxon>Acetobacterales</taxon>
        <taxon>Roseomonadaceae</taxon>
        <taxon>Roseococcus</taxon>
    </lineage>
</organism>
<protein>
    <submittedName>
        <fullName evidence="7">Integrase arm-type DNA-binding domain-containing protein</fullName>
    </submittedName>
</protein>
<dbReference type="InterPro" id="IPR004107">
    <property type="entry name" value="Integrase_SAM-like_N"/>
</dbReference>
<dbReference type="InterPro" id="IPR044068">
    <property type="entry name" value="CB"/>
</dbReference>
<evidence type="ECO:0000256" key="1">
    <source>
        <dbReference type="ARBA" id="ARBA00008857"/>
    </source>
</evidence>
<dbReference type="Pfam" id="PF13356">
    <property type="entry name" value="Arm-DNA-bind_3"/>
    <property type="match status" value="1"/>
</dbReference>
<keyword evidence="8" id="KW-1185">Reference proteome</keyword>
<evidence type="ECO:0000256" key="2">
    <source>
        <dbReference type="ARBA" id="ARBA00022908"/>
    </source>
</evidence>
<dbReference type="Gene3D" id="1.10.150.130">
    <property type="match status" value="1"/>
</dbReference>
<dbReference type="InterPro" id="IPR010998">
    <property type="entry name" value="Integrase_recombinase_N"/>
</dbReference>
<sequence>MATASGKIGLREIRAIAPGSELFDGPGGLPGFGTRRRAGPAVSYFVMFRTAEGRQRRFTIGTHGAPWTPEEARAKAKALLAEVVKGEDPSARKREVREAPTVAELCTSYLEAAEAGRLPTRRGGTKKASTIATDRSRIDSHILPLLGSMKVRAVTQRDLDDFLQDVAAGKTHRREHLGRSRAYRNVRGGMGTASRTMGLLGAIFTYALRMGLRDDNPTQGVLRPADSKRERRLSADE</sequence>
<dbReference type="InterPro" id="IPR038488">
    <property type="entry name" value="Integrase_DNA-bd_sf"/>
</dbReference>
<gene>
    <name evidence="7" type="ORF">KHU32_14770</name>
</gene>
<evidence type="ECO:0000256" key="4">
    <source>
        <dbReference type="PROSITE-ProRule" id="PRU01248"/>
    </source>
</evidence>
<dbReference type="InterPro" id="IPR050808">
    <property type="entry name" value="Phage_Integrase"/>
</dbReference>
<comment type="caution">
    <text evidence="7">The sequence shown here is derived from an EMBL/GenBank/DDBJ whole genome shotgun (WGS) entry which is preliminary data.</text>
</comment>
<dbReference type="Pfam" id="PF14659">
    <property type="entry name" value="Phage_int_SAM_3"/>
    <property type="match status" value="1"/>
</dbReference>
<dbReference type="EMBL" id="JAHCDA010000002">
    <property type="protein sequence ID" value="MBS7812212.1"/>
    <property type="molecule type" value="Genomic_DNA"/>
</dbReference>
<dbReference type="InterPro" id="IPR011010">
    <property type="entry name" value="DNA_brk_join_enz"/>
</dbReference>
<keyword evidence="2" id="KW-0229">DNA integration</keyword>
<evidence type="ECO:0000259" key="6">
    <source>
        <dbReference type="PROSITE" id="PS51900"/>
    </source>
</evidence>
<reference evidence="7 8" key="1">
    <citation type="submission" date="2021-05" db="EMBL/GenBank/DDBJ databases">
        <title>Roseococcus sp. XZZS9, whole genome shotgun sequencing project.</title>
        <authorList>
            <person name="Zhao G."/>
            <person name="Shen L."/>
        </authorList>
    </citation>
    <scope>NUCLEOTIDE SEQUENCE [LARGE SCALE GENOMIC DNA]</scope>
    <source>
        <strain evidence="7 8">XZZS9</strain>
    </source>
</reference>
<dbReference type="Proteomes" id="UP000766336">
    <property type="component" value="Unassembled WGS sequence"/>
</dbReference>
<dbReference type="GO" id="GO:0003677">
    <property type="term" value="F:DNA binding"/>
    <property type="evidence" value="ECO:0007669"/>
    <property type="project" value="UniProtKB-KW"/>
</dbReference>
<evidence type="ECO:0000256" key="3">
    <source>
        <dbReference type="ARBA" id="ARBA00023125"/>
    </source>
</evidence>
<feature type="region of interest" description="Disordered" evidence="5">
    <location>
        <begin position="215"/>
        <end position="237"/>
    </location>
</feature>
<evidence type="ECO:0000313" key="8">
    <source>
        <dbReference type="Proteomes" id="UP000766336"/>
    </source>
</evidence>
<keyword evidence="3 4" id="KW-0238">DNA-binding</keyword>
<dbReference type="SUPFAM" id="SSF56349">
    <property type="entry name" value="DNA breaking-rejoining enzymes"/>
    <property type="match status" value="1"/>
</dbReference>
<dbReference type="PANTHER" id="PTHR30629">
    <property type="entry name" value="PROPHAGE INTEGRASE"/>
    <property type="match status" value="1"/>
</dbReference>
<evidence type="ECO:0000256" key="5">
    <source>
        <dbReference type="SAM" id="MobiDB-lite"/>
    </source>
</evidence>
<dbReference type="InterPro" id="IPR025166">
    <property type="entry name" value="Integrase_DNA_bind_dom"/>
</dbReference>
<accession>A0ABS5QGZ7</accession>
<feature type="compositionally biased region" description="Basic and acidic residues" evidence="5">
    <location>
        <begin position="225"/>
        <end position="237"/>
    </location>
</feature>
<dbReference type="Gene3D" id="3.30.160.390">
    <property type="entry name" value="Integrase, DNA-binding domain"/>
    <property type="match status" value="1"/>
</dbReference>
<comment type="similarity">
    <text evidence="1">Belongs to the 'phage' integrase family.</text>
</comment>
<dbReference type="PROSITE" id="PS51900">
    <property type="entry name" value="CB"/>
    <property type="match status" value="1"/>
</dbReference>
<dbReference type="PANTHER" id="PTHR30629:SF2">
    <property type="entry name" value="PROPHAGE INTEGRASE INTS-RELATED"/>
    <property type="match status" value="1"/>
</dbReference>
<feature type="domain" description="Core-binding (CB)" evidence="6">
    <location>
        <begin position="100"/>
        <end position="208"/>
    </location>
</feature>
<dbReference type="RefSeq" id="WP_213670838.1">
    <property type="nucleotide sequence ID" value="NZ_JAHCDA010000002.1"/>
</dbReference>
<proteinExistence type="inferred from homology"/>
<evidence type="ECO:0000313" key="7">
    <source>
        <dbReference type="EMBL" id="MBS7812212.1"/>
    </source>
</evidence>
<name>A0ABS5QGZ7_9PROT</name>